<sequence length="335" mass="35587">MSIDTISLISPVDAVTVTAAIADLALATTTKRVRMTKENVKPNTKKEDVPKKGPIVTASKKPANTPKRKKRAPTHPTYAEMIKMAITELKEKKGASRTAILKYITQNYNLGGMLGRTNLHLKAALKKGTKCGAFEQKSGTGAHGRFGLPKVVQAKKEVRKVVQAKKEVRKVVQAKKEVRKVVQAKKEVRNVFAKSVTNKKMIIATAAPTKKAGPARKLVLAVTKPAAQKKTVTPAKKTIPASVKKATPSKGVTSAPTKKAASAKKVVAAPAKKEAKVAEKKAVSSRKATLVSVTPKSPKVVVNKISAIKKKASIASPASKKAIPTKKAAPKKTAA</sequence>
<accession>A0AC35U7Y5</accession>
<organism evidence="1 2">
    <name type="scientific">Rhabditophanes sp. KR3021</name>
    <dbReference type="NCBI Taxonomy" id="114890"/>
    <lineage>
        <taxon>Eukaryota</taxon>
        <taxon>Metazoa</taxon>
        <taxon>Ecdysozoa</taxon>
        <taxon>Nematoda</taxon>
        <taxon>Chromadorea</taxon>
        <taxon>Rhabditida</taxon>
        <taxon>Tylenchina</taxon>
        <taxon>Panagrolaimomorpha</taxon>
        <taxon>Strongyloidoidea</taxon>
        <taxon>Alloionematidae</taxon>
        <taxon>Rhabditophanes</taxon>
    </lineage>
</organism>
<dbReference type="WBParaSite" id="RSKR_0000883300.1">
    <property type="protein sequence ID" value="RSKR_0000883300.1"/>
    <property type="gene ID" value="RSKR_0000883300"/>
</dbReference>
<evidence type="ECO:0000313" key="1">
    <source>
        <dbReference type="Proteomes" id="UP000095286"/>
    </source>
</evidence>
<evidence type="ECO:0000313" key="2">
    <source>
        <dbReference type="WBParaSite" id="RSKR_0000883300.1"/>
    </source>
</evidence>
<dbReference type="Proteomes" id="UP000095286">
    <property type="component" value="Unplaced"/>
</dbReference>
<reference evidence="2" key="1">
    <citation type="submission" date="2016-11" db="UniProtKB">
        <authorList>
            <consortium name="WormBaseParasite"/>
        </authorList>
    </citation>
    <scope>IDENTIFICATION</scope>
    <source>
        <strain evidence="2">KR3021</strain>
    </source>
</reference>
<proteinExistence type="predicted"/>
<protein>
    <submittedName>
        <fullName evidence="2">H15 domain-containing protein</fullName>
    </submittedName>
</protein>
<name>A0AC35U7Y5_9BILA</name>